<keyword evidence="1" id="KW-0805">Transcription regulation</keyword>
<protein>
    <recommendedName>
        <fullName evidence="1">Mediator of RNA polymerase II transcription subunit 17</fullName>
    </recommendedName>
    <alternativeName>
        <fullName evidence="1">Mediator complex subunit 17</fullName>
    </alternativeName>
</protein>
<keyword evidence="1" id="KW-0010">Activator</keyword>
<dbReference type="InterPro" id="IPR019313">
    <property type="entry name" value="Mediator_Med17"/>
</dbReference>
<dbReference type="GO" id="GO:0006357">
    <property type="term" value="P:regulation of transcription by RNA polymerase II"/>
    <property type="evidence" value="ECO:0007669"/>
    <property type="project" value="InterPro"/>
</dbReference>
<keyword evidence="1" id="KW-0804">Transcription</keyword>
<dbReference type="Pfam" id="PF10156">
    <property type="entry name" value="Med17"/>
    <property type="match status" value="1"/>
</dbReference>
<reference evidence="3 4" key="1">
    <citation type="journal article" date="2018" name="MBio">
        <title>Comparative Genomics Reveals the Core Gene Toolbox for the Fungus-Insect Symbiosis.</title>
        <authorList>
            <person name="Wang Y."/>
            <person name="Stata M."/>
            <person name="Wang W."/>
            <person name="Stajich J.E."/>
            <person name="White M.M."/>
            <person name="Moncalvo J.M."/>
        </authorList>
    </citation>
    <scope>NUCLEOTIDE SEQUENCE [LARGE SCALE GENOMIC DNA]</scope>
    <source>
        <strain evidence="3 4">SWE-8-4</strain>
    </source>
</reference>
<comment type="function">
    <text evidence="1">Component of the Mediator complex, a coactivator involved in the regulated transcription of nearly all RNA polymerase II-dependent genes. Mediator functions as a bridge to convey information from gene-specific regulatory proteins to the basal RNA polymerase II transcription machinery. Mediator is recruited to promoters by direct interactions with regulatory proteins and serves as a scaffold for the assembly of a functional preinitiation complex with RNA polymerase II and the general transcription factors.</text>
</comment>
<evidence type="ECO:0000256" key="1">
    <source>
        <dbReference type="RuleBase" id="RU364140"/>
    </source>
</evidence>
<dbReference type="OrthoDB" id="10251234at2759"/>
<comment type="subcellular location">
    <subcellularLocation>
        <location evidence="1">Nucleus</location>
    </subcellularLocation>
</comment>
<dbReference type="GO" id="GO:0003712">
    <property type="term" value="F:transcription coregulator activity"/>
    <property type="evidence" value="ECO:0007669"/>
    <property type="project" value="InterPro"/>
</dbReference>
<feature type="region of interest" description="Disordered" evidence="2">
    <location>
        <begin position="365"/>
        <end position="389"/>
    </location>
</feature>
<dbReference type="Proteomes" id="UP000245383">
    <property type="component" value="Unassembled WGS sequence"/>
</dbReference>
<sequence length="835" mass="94321">MDFTASKEYSDSILNDHIEEKIARLWSEHPNFTGLQFDNSDTTNSIPLDDSVLDDATEPEVQEKHIESKSAPNSSVNPSTETPTLGIYENLQNKLWYARSEMAVALDVILLLLENSQEQKNASALKNDESTNNLPNNFLLPPEKGVLMLDKFQPSKNSDTEQILQYQLAIGGKQLQLNRAAKYLRKQNRRLKTLVLQNQSLFQGAINLREKSWVIQQHQSSLLGTQFYIPYGYTISGLRYGEQGIAKILLPEPLKESKGPFKTDKNQSGQNYSSETEKFKFQISELPETRLRCEIEGKCLFTSQKIYQKSDSLFEKMDILNCVNKNFDEFDSINQMLTKARSAIYSKSLFRTLQEEALLHSKGSISTSSKKNSDIGSTGSSVTDDQSDTTHQDILNIPLAVDGYSLLLKFSISSKTQSITNLKNDNDIVDSTNSQLVDNKMDIDLQSDSAIVDSTNLQLCGNKMDIDSKTDLSLYDNYSSNTTMVRMAPYISLIVASLFLSKRYSLYKNNNLIKSSNVKGAHEVLQPMLELLKYLFKIDKVDNLLRTYTKIWKTLTGDSGEFQSNTAEYALPKGANQKYSASILLGTQSSIFVNITDNKKISIIKAINVDIDAYSSPQFIESIYSSTAEVNEYLHSVITKLLLYKACQILNKVVLTVMEQNASGCDPKTINLPNEKRICLTAMKKLEFGHNPACIRGKVLANKVLVDIVIELGLVFNKAPQSTKNENFTNKEEWIDGENLEDFAFDPTNVVEYSIEASVNNQQLFTQNIERNEFQRNLSINKSISNSFVFEPLKQSDELAEELLKQSYDGSNNSKYFKFINPLYYNMINTICQVI</sequence>
<gene>
    <name evidence="1" type="primary">MED17</name>
    <name evidence="3" type="ORF">BB561_003062</name>
</gene>
<dbReference type="AlphaFoldDB" id="A0A2T9YN30"/>
<comment type="subunit">
    <text evidence="1">Component of the Mediator complex.</text>
</comment>
<evidence type="ECO:0000256" key="2">
    <source>
        <dbReference type="SAM" id="MobiDB-lite"/>
    </source>
</evidence>
<keyword evidence="4" id="KW-1185">Reference proteome</keyword>
<name>A0A2T9YN30_9FUNG</name>
<dbReference type="GO" id="GO:0016592">
    <property type="term" value="C:mediator complex"/>
    <property type="evidence" value="ECO:0007669"/>
    <property type="project" value="InterPro"/>
</dbReference>
<proteinExistence type="inferred from homology"/>
<keyword evidence="1" id="KW-0539">Nucleus</keyword>
<feature type="compositionally biased region" description="Polar residues" evidence="2">
    <location>
        <begin position="70"/>
        <end position="83"/>
    </location>
</feature>
<feature type="region of interest" description="Disordered" evidence="2">
    <location>
        <begin position="58"/>
        <end position="84"/>
    </location>
</feature>
<accession>A0A2T9YN30</accession>
<dbReference type="EMBL" id="MBFR01000117">
    <property type="protein sequence ID" value="PVU93742.1"/>
    <property type="molecule type" value="Genomic_DNA"/>
</dbReference>
<feature type="compositionally biased region" description="Polar residues" evidence="2">
    <location>
        <begin position="365"/>
        <end position="384"/>
    </location>
</feature>
<dbReference type="STRING" id="133385.A0A2T9YN30"/>
<comment type="similarity">
    <text evidence="1">Belongs to the Mediator complex subunit 17 family.</text>
</comment>
<organism evidence="3 4">
    <name type="scientific">Smittium simulii</name>
    <dbReference type="NCBI Taxonomy" id="133385"/>
    <lineage>
        <taxon>Eukaryota</taxon>
        <taxon>Fungi</taxon>
        <taxon>Fungi incertae sedis</taxon>
        <taxon>Zoopagomycota</taxon>
        <taxon>Kickxellomycotina</taxon>
        <taxon>Harpellomycetes</taxon>
        <taxon>Harpellales</taxon>
        <taxon>Legeriomycetaceae</taxon>
        <taxon>Smittium</taxon>
    </lineage>
</organism>
<evidence type="ECO:0000313" key="4">
    <source>
        <dbReference type="Proteomes" id="UP000245383"/>
    </source>
</evidence>
<comment type="caution">
    <text evidence="3">The sequence shown here is derived from an EMBL/GenBank/DDBJ whole genome shotgun (WGS) entry which is preliminary data.</text>
</comment>
<evidence type="ECO:0000313" key="3">
    <source>
        <dbReference type="EMBL" id="PVU93742.1"/>
    </source>
</evidence>